<keyword evidence="1 2" id="KW-0732">Signal</keyword>
<dbReference type="Pfam" id="PF00497">
    <property type="entry name" value="SBP_bac_3"/>
    <property type="match status" value="1"/>
</dbReference>
<dbReference type="Gene3D" id="3.40.190.10">
    <property type="entry name" value="Periplasmic binding protein-like II"/>
    <property type="match status" value="2"/>
</dbReference>
<dbReference type="EMBL" id="WWCU01000038">
    <property type="protein sequence ID" value="MYN10445.1"/>
    <property type="molecule type" value="Genomic_DNA"/>
</dbReference>
<accession>A0A7X4HHY1</accession>
<evidence type="ECO:0000313" key="5">
    <source>
        <dbReference type="Proteomes" id="UP000450676"/>
    </source>
</evidence>
<dbReference type="Proteomes" id="UP000450676">
    <property type="component" value="Unassembled WGS sequence"/>
</dbReference>
<proteinExistence type="predicted"/>
<keyword evidence="5" id="KW-1185">Reference proteome</keyword>
<dbReference type="InterPro" id="IPR001638">
    <property type="entry name" value="Solute-binding_3/MltF_N"/>
</dbReference>
<comment type="caution">
    <text evidence="4">The sequence shown here is derived from an EMBL/GenBank/DDBJ whole genome shotgun (WGS) entry which is preliminary data.</text>
</comment>
<name>A0A7X4HHY1_9BURK</name>
<sequence length="262" mass="29017">MMVGRHSLGRTVLAMWLLLPLLLGTLPAQADEAARLSIVTGDLPPYAIEGQPQHPGLHVEVVEQLLKRTGNPVKVSFYPWARAIALAQHGPHTAILPLTRTPEREAQYTWLVKLDTQHFVFINRQGDKPITTLEQARKLRIVVLRGSPNLAQLLGRQFNEAQIVQATKLEDMVRMVERGIVDALYGGNVINMEKIRATGRNPASFQTGMLVESADMWLAGGKDFGEHEAGAWRLAYEAMAKDGALLRIYRSYGLPMPQASAP</sequence>
<dbReference type="RefSeq" id="WP_161074735.1">
    <property type="nucleotide sequence ID" value="NZ_CP086370.1"/>
</dbReference>
<dbReference type="AlphaFoldDB" id="A0A7X4HHY1"/>
<gene>
    <name evidence="4" type="ORF">GTP77_24290</name>
</gene>
<evidence type="ECO:0000256" key="1">
    <source>
        <dbReference type="ARBA" id="ARBA00022729"/>
    </source>
</evidence>
<feature type="signal peptide" evidence="2">
    <location>
        <begin position="1"/>
        <end position="30"/>
    </location>
</feature>
<evidence type="ECO:0000256" key="2">
    <source>
        <dbReference type="SAM" id="SignalP"/>
    </source>
</evidence>
<reference evidence="4 5" key="1">
    <citation type="submission" date="2019-12" db="EMBL/GenBank/DDBJ databases">
        <title>Novel species isolated from a subtropical stream in China.</title>
        <authorList>
            <person name="Lu H."/>
        </authorList>
    </citation>
    <scope>NUCLEOTIDE SEQUENCE [LARGE SCALE GENOMIC DNA]</scope>
    <source>
        <strain evidence="4 5">FT127W</strain>
    </source>
</reference>
<organism evidence="4 5">
    <name type="scientific">Pseudoduganella aquatica</name>
    <dbReference type="NCBI Taxonomy" id="2660641"/>
    <lineage>
        <taxon>Bacteria</taxon>
        <taxon>Pseudomonadati</taxon>
        <taxon>Pseudomonadota</taxon>
        <taxon>Betaproteobacteria</taxon>
        <taxon>Burkholderiales</taxon>
        <taxon>Oxalobacteraceae</taxon>
        <taxon>Telluria group</taxon>
        <taxon>Pseudoduganella</taxon>
    </lineage>
</organism>
<dbReference type="PANTHER" id="PTHR35936">
    <property type="entry name" value="MEMBRANE-BOUND LYTIC MUREIN TRANSGLYCOSYLASE F"/>
    <property type="match status" value="1"/>
</dbReference>
<dbReference type="PANTHER" id="PTHR35936:SF25">
    <property type="entry name" value="ABC TRANSPORTER SUBSTRATE-BINDING PROTEIN"/>
    <property type="match status" value="1"/>
</dbReference>
<dbReference type="SUPFAM" id="SSF53850">
    <property type="entry name" value="Periplasmic binding protein-like II"/>
    <property type="match status" value="1"/>
</dbReference>
<feature type="domain" description="Solute-binding protein family 3/N-terminal" evidence="3">
    <location>
        <begin position="39"/>
        <end position="162"/>
    </location>
</feature>
<feature type="chain" id="PRO_5030833204" evidence="2">
    <location>
        <begin position="31"/>
        <end position="262"/>
    </location>
</feature>
<evidence type="ECO:0000259" key="3">
    <source>
        <dbReference type="Pfam" id="PF00497"/>
    </source>
</evidence>
<evidence type="ECO:0000313" key="4">
    <source>
        <dbReference type="EMBL" id="MYN10445.1"/>
    </source>
</evidence>
<protein>
    <submittedName>
        <fullName evidence="4">Transporter substrate-binding domain-containing protein</fullName>
    </submittedName>
</protein>